<proteinExistence type="predicted"/>
<dbReference type="EMBL" id="JAUSTW010000001">
    <property type="protein sequence ID" value="MDQ0197674.1"/>
    <property type="molecule type" value="Genomic_DNA"/>
</dbReference>
<sequence length="48" mass="5676">MEIMWLIFYVIKSYKWLKFNLSKTAAKGLIELAQKIKKGDKKNDKKVS</sequence>
<evidence type="ECO:0000313" key="2">
    <source>
        <dbReference type="Proteomes" id="UP001224122"/>
    </source>
</evidence>
<name>A0ABT9XQ48_9BACI</name>
<comment type="caution">
    <text evidence="1">The sequence shown here is derived from an EMBL/GenBank/DDBJ whole genome shotgun (WGS) entry which is preliminary data.</text>
</comment>
<keyword evidence="2" id="KW-1185">Reference proteome</keyword>
<organism evidence="1 2">
    <name type="scientific">Neobacillus ginsengisoli</name>
    <dbReference type="NCBI Taxonomy" id="904295"/>
    <lineage>
        <taxon>Bacteria</taxon>
        <taxon>Bacillati</taxon>
        <taxon>Bacillota</taxon>
        <taxon>Bacilli</taxon>
        <taxon>Bacillales</taxon>
        <taxon>Bacillaceae</taxon>
        <taxon>Neobacillus</taxon>
    </lineage>
</organism>
<reference evidence="1 2" key="1">
    <citation type="submission" date="2023-07" db="EMBL/GenBank/DDBJ databases">
        <title>Genomic Encyclopedia of Type Strains, Phase IV (KMG-IV): sequencing the most valuable type-strain genomes for metagenomic binning, comparative biology and taxonomic classification.</title>
        <authorList>
            <person name="Goeker M."/>
        </authorList>
    </citation>
    <scope>NUCLEOTIDE SEQUENCE [LARGE SCALE GENOMIC DNA]</scope>
    <source>
        <strain evidence="1 2">DSM 27594</strain>
    </source>
</reference>
<gene>
    <name evidence="1" type="ORF">J2S10_000779</name>
</gene>
<protein>
    <submittedName>
        <fullName evidence="1">Uncharacterized protein</fullName>
    </submittedName>
</protein>
<accession>A0ABT9XQ48</accession>
<dbReference type="Proteomes" id="UP001224122">
    <property type="component" value="Unassembled WGS sequence"/>
</dbReference>
<evidence type="ECO:0000313" key="1">
    <source>
        <dbReference type="EMBL" id="MDQ0197674.1"/>
    </source>
</evidence>